<keyword evidence="1" id="KW-1133">Transmembrane helix</keyword>
<feature type="transmembrane region" description="Helical" evidence="1">
    <location>
        <begin position="437"/>
        <end position="463"/>
    </location>
</feature>
<gene>
    <name evidence="4" type="primary">LOC118763558</name>
</gene>
<keyword evidence="1" id="KW-0472">Membrane</keyword>
<feature type="transmembrane region" description="Helical" evidence="1">
    <location>
        <begin position="540"/>
        <end position="558"/>
    </location>
</feature>
<reference evidence="4" key="1">
    <citation type="submission" date="2025-08" db="UniProtKB">
        <authorList>
            <consortium name="RefSeq"/>
        </authorList>
    </citation>
    <scope>IDENTIFICATION</scope>
</reference>
<name>A0A7E6EW92_9MOLL</name>
<dbReference type="Proteomes" id="UP000515154">
    <property type="component" value="Linkage group LG5"/>
</dbReference>
<dbReference type="KEGG" id="osn:118763558"/>
<feature type="signal peptide" evidence="2">
    <location>
        <begin position="1"/>
        <end position="25"/>
    </location>
</feature>
<keyword evidence="1" id="KW-0812">Transmembrane</keyword>
<evidence type="ECO:0000256" key="1">
    <source>
        <dbReference type="SAM" id="Phobius"/>
    </source>
</evidence>
<feature type="transmembrane region" description="Helical" evidence="1">
    <location>
        <begin position="565"/>
        <end position="587"/>
    </location>
</feature>
<feature type="transmembrane region" description="Helical" evidence="1">
    <location>
        <begin position="593"/>
        <end position="612"/>
    </location>
</feature>
<feature type="transmembrane region" description="Helical" evidence="1">
    <location>
        <begin position="232"/>
        <end position="249"/>
    </location>
</feature>
<evidence type="ECO:0000313" key="4">
    <source>
        <dbReference type="RefSeq" id="XP_036359022.1"/>
    </source>
</evidence>
<evidence type="ECO:0000256" key="2">
    <source>
        <dbReference type="SAM" id="SignalP"/>
    </source>
</evidence>
<sequence length="747" mass="87711">MKMTIATNSLIVSITFIILLTPLNIDTTELGNNCEIKICPNVSKSLNRLVKSGKKVFIFEVHISDKNLDGFLNPVPLDLYADARRFTWIPDEKDGLIAYKNFFYDFSLHTFNLLDVYIATLSVDIDINCGKQNIQRFGVINLIFKELKRAIFIDKLQMGDSGYMCFLINLSQDMNKTNKYALEAYRRLGMNREILKNYCCELHKNKSHVYDSQYICSGHTIDNSMYVNYENIVGAVLWAILPLIIRFVSKAKLPSYSRELNQQQLAHGESSFRIMYTLPHKLEWINEKHNIYTFSHFLSWLFCFHHSTFFASKLRRFIFIMFPLSIIFLDLLMHYLFLYETMKILLHDRIPLGYRGMILGISESYENTDGFFGGPFFWIISYIFFNFILFVFPSRLSETIAYSTLHQRSTCTFLIQNIRLIENYGNLNRFELEDYDLLYAIMKANISTALNPNFWYLIIYTWIKRIKKIWFYYYERNIFSQFIFLWLFITITILFAVFSICELLLCLVYYGIPIVYLMLTLPLSYFKVYILPMYLNPNQILKITAFILTFASLPFYVLWYLDSIFIFLTTFQVLCNYSFSIAIAVIAKPDTIGDIWFVAMFFVYGFAVTKAIHKKYRTILVKSIKLTRTVRSELVQSKYGEKFISAKLFKTIINEHFPLRYEISTSIVKLFLIVSFFFACNNIINRNDLDLSAFTKITLILTTSLIPKLLSIINTKFRVDLSLSHRIIKTINIFEEVNISQTSLSLC</sequence>
<dbReference type="AlphaFoldDB" id="A0A7E6EW92"/>
<feature type="transmembrane region" description="Helical" evidence="1">
    <location>
        <begin position="483"/>
        <end position="507"/>
    </location>
</feature>
<organism evidence="3 4">
    <name type="scientific">Octopus sinensis</name>
    <name type="common">East Asian common octopus</name>
    <dbReference type="NCBI Taxonomy" id="2607531"/>
    <lineage>
        <taxon>Eukaryota</taxon>
        <taxon>Metazoa</taxon>
        <taxon>Spiralia</taxon>
        <taxon>Lophotrochozoa</taxon>
        <taxon>Mollusca</taxon>
        <taxon>Cephalopoda</taxon>
        <taxon>Coleoidea</taxon>
        <taxon>Octopodiformes</taxon>
        <taxon>Octopoda</taxon>
        <taxon>Incirrata</taxon>
        <taxon>Octopodidae</taxon>
        <taxon>Octopus</taxon>
    </lineage>
</organism>
<protein>
    <submittedName>
        <fullName evidence="4">Uncharacterized protein LOC118763558</fullName>
    </submittedName>
</protein>
<keyword evidence="3" id="KW-1185">Reference proteome</keyword>
<dbReference type="RefSeq" id="XP_036359022.1">
    <property type="nucleotide sequence ID" value="XM_036503129.1"/>
</dbReference>
<proteinExistence type="predicted"/>
<feature type="chain" id="PRO_5028811385" evidence="2">
    <location>
        <begin position="26"/>
        <end position="747"/>
    </location>
</feature>
<feature type="transmembrane region" description="Helical" evidence="1">
    <location>
        <begin position="317"/>
        <end position="337"/>
    </location>
</feature>
<feature type="transmembrane region" description="Helical" evidence="1">
    <location>
        <begin position="514"/>
        <end position="534"/>
    </location>
</feature>
<evidence type="ECO:0000313" key="3">
    <source>
        <dbReference type="Proteomes" id="UP000515154"/>
    </source>
</evidence>
<accession>A0A7E6EW92</accession>
<keyword evidence="2" id="KW-0732">Signal</keyword>
<feature type="transmembrane region" description="Helical" evidence="1">
    <location>
        <begin position="372"/>
        <end position="392"/>
    </location>
</feature>